<proteinExistence type="predicted"/>
<organism evidence="1">
    <name type="scientific">Anguilla anguilla</name>
    <name type="common">European freshwater eel</name>
    <name type="synonym">Muraena anguilla</name>
    <dbReference type="NCBI Taxonomy" id="7936"/>
    <lineage>
        <taxon>Eukaryota</taxon>
        <taxon>Metazoa</taxon>
        <taxon>Chordata</taxon>
        <taxon>Craniata</taxon>
        <taxon>Vertebrata</taxon>
        <taxon>Euteleostomi</taxon>
        <taxon>Actinopterygii</taxon>
        <taxon>Neopterygii</taxon>
        <taxon>Teleostei</taxon>
        <taxon>Anguilliformes</taxon>
        <taxon>Anguillidae</taxon>
        <taxon>Anguilla</taxon>
    </lineage>
</organism>
<name>A0A0E9W2K1_ANGAN</name>
<dbReference type="AlphaFoldDB" id="A0A0E9W2K1"/>
<accession>A0A0E9W2K1</accession>
<sequence>MPKLIALIKLYFALENYIIYFKIIAYFKQMCVTSVILMRTDL</sequence>
<protein>
    <submittedName>
        <fullName evidence="1">Uncharacterized protein</fullName>
    </submittedName>
</protein>
<evidence type="ECO:0000313" key="1">
    <source>
        <dbReference type="EMBL" id="JAH84536.1"/>
    </source>
</evidence>
<reference evidence="1" key="1">
    <citation type="submission" date="2014-11" db="EMBL/GenBank/DDBJ databases">
        <authorList>
            <person name="Amaro Gonzalez C."/>
        </authorList>
    </citation>
    <scope>NUCLEOTIDE SEQUENCE</scope>
</reference>
<dbReference type="EMBL" id="GBXM01024041">
    <property type="protein sequence ID" value="JAH84536.1"/>
    <property type="molecule type" value="Transcribed_RNA"/>
</dbReference>
<reference evidence="1" key="2">
    <citation type="journal article" date="2015" name="Fish Shellfish Immunol.">
        <title>Early steps in the European eel (Anguilla anguilla)-Vibrio vulnificus interaction in the gills: Role of the RtxA13 toxin.</title>
        <authorList>
            <person name="Callol A."/>
            <person name="Pajuelo D."/>
            <person name="Ebbesson L."/>
            <person name="Teles M."/>
            <person name="MacKenzie S."/>
            <person name="Amaro C."/>
        </authorList>
    </citation>
    <scope>NUCLEOTIDE SEQUENCE</scope>
</reference>